<accession>F0SE79</accession>
<keyword evidence="1" id="KW-0812">Transmembrane</keyword>
<gene>
    <name evidence="2" type="ordered locus">Pedsa_3468</name>
</gene>
<dbReference type="EMBL" id="CP002545">
    <property type="protein sequence ID" value="ADY54001.1"/>
    <property type="molecule type" value="Genomic_DNA"/>
</dbReference>
<proteinExistence type="predicted"/>
<feature type="transmembrane region" description="Helical" evidence="1">
    <location>
        <begin position="9"/>
        <end position="30"/>
    </location>
</feature>
<organism evidence="2 3">
    <name type="scientific">Pseudopedobacter saltans (strain ATCC 51119 / DSM 12145 / JCM 21818 / CCUG 39354 / LMG 10337 / NBRC 100064 / NCIMB 13643)</name>
    <name type="common">Pedobacter saltans</name>
    <dbReference type="NCBI Taxonomy" id="762903"/>
    <lineage>
        <taxon>Bacteria</taxon>
        <taxon>Pseudomonadati</taxon>
        <taxon>Bacteroidota</taxon>
        <taxon>Sphingobacteriia</taxon>
        <taxon>Sphingobacteriales</taxon>
        <taxon>Sphingobacteriaceae</taxon>
        <taxon>Pseudopedobacter</taxon>
    </lineage>
</organism>
<dbReference type="OrthoDB" id="5471116at2"/>
<reference evidence="3" key="2">
    <citation type="submission" date="2011-02" db="EMBL/GenBank/DDBJ databases">
        <title>The complete genome of Pedobacter saltans DSM 12145.</title>
        <authorList>
            <consortium name="US DOE Joint Genome Institute (JGI-PGF)"/>
            <person name="Lucas S."/>
            <person name="Copeland A."/>
            <person name="Lapidus A."/>
            <person name="Bruce D."/>
            <person name="Goodwin L."/>
            <person name="Pitluck S."/>
            <person name="Kyrpides N."/>
            <person name="Mavromatis K."/>
            <person name="Pagani I."/>
            <person name="Ivanova N."/>
            <person name="Ovchinnikova G."/>
            <person name="Lu M."/>
            <person name="Detter J.C."/>
            <person name="Han C."/>
            <person name="Land M."/>
            <person name="Hauser L."/>
            <person name="Markowitz V."/>
            <person name="Cheng J.-F."/>
            <person name="Hugenholtz P."/>
            <person name="Woyke T."/>
            <person name="Wu D."/>
            <person name="Tindall B."/>
            <person name="Pomrenke H.G."/>
            <person name="Brambilla E."/>
            <person name="Klenk H.-P."/>
            <person name="Eisen J.A."/>
        </authorList>
    </citation>
    <scope>NUCLEOTIDE SEQUENCE [LARGE SCALE GENOMIC DNA]</scope>
    <source>
        <strain evidence="3">ATCC 51119 / DSM 12145 / JCM 21818 / LMG 10337 / NBRC 100064 / NCIMB 13643</strain>
    </source>
</reference>
<reference evidence="2 3" key="1">
    <citation type="journal article" date="2011" name="Stand. Genomic Sci.">
        <title>Complete genome sequence of the gliding, heparinolytic Pedobacter saltans type strain (113).</title>
        <authorList>
            <person name="Liolios K."/>
            <person name="Sikorski J."/>
            <person name="Lu M."/>
            <person name="Nolan M."/>
            <person name="Lapidus A."/>
            <person name="Lucas S."/>
            <person name="Hammon N."/>
            <person name="Deshpande S."/>
            <person name="Cheng J.F."/>
            <person name="Tapia R."/>
            <person name="Han C."/>
            <person name="Goodwin L."/>
            <person name="Pitluck S."/>
            <person name="Huntemann M."/>
            <person name="Ivanova N."/>
            <person name="Pagani I."/>
            <person name="Mavromatis K."/>
            <person name="Ovchinikova G."/>
            <person name="Pati A."/>
            <person name="Chen A."/>
            <person name="Palaniappan K."/>
            <person name="Land M."/>
            <person name="Hauser L."/>
            <person name="Brambilla E.M."/>
            <person name="Kotsyurbenko O."/>
            <person name="Rohde M."/>
            <person name="Tindall B.J."/>
            <person name="Abt B."/>
            <person name="Goker M."/>
            <person name="Detter J.C."/>
            <person name="Woyke T."/>
            <person name="Bristow J."/>
            <person name="Eisen J.A."/>
            <person name="Markowitz V."/>
            <person name="Hugenholtz P."/>
            <person name="Klenk H.P."/>
            <person name="Kyrpides N.C."/>
        </authorList>
    </citation>
    <scope>NUCLEOTIDE SEQUENCE [LARGE SCALE GENOMIC DNA]</scope>
    <source>
        <strain evidence="3">ATCC 51119 / DSM 12145 / JCM 21818 / LMG 10337 / NBRC 100064 / NCIMB 13643</strain>
    </source>
</reference>
<dbReference type="AlphaFoldDB" id="F0SE79"/>
<keyword evidence="1" id="KW-1133">Transmembrane helix</keyword>
<evidence type="ECO:0000256" key="1">
    <source>
        <dbReference type="SAM" id="Phobius"/>
    </source>
</evidence>
<keyword evidence="1" id="KW-0472">Membrane</keyword>
<dbReference type="RefSeq" id="WP_013634484.1">
    <property type="nucleotide sequence ID" value="NC_015177.1"/>
</dbReference>
<dbReference type="Proteomes" id="UP000000310">
    <property type="component" value="Chromosome"/>
</dbReference>
<dbReference type="KEGG" id="psn:Pedsa_3468"/>
<protein>
    <recommendedName>
        <fullName evidence="4">Bacterial Pleckstrin homology domain-containing protein</fullName>
    </recommendedName>
</protein>
<dbReference type="HOGENOM" id="CLU_141518_0_0_10"/>
<evidence type="ECO:0000313" key="2">
    <source>
        <dbReference type="EMBL" id="ADY54001.1"/>
    </source>
</evidence>
<feature type="transmembrane region" description="Helical" evidence="1">
    <location>
        <begin position="36"/>
        <end position="56"/>
    </location>
</feature>
<name>F0SE79_PSESL</name>
<evidence type="ECO:0000313" key="3">
    <source>
        <dbReference type="Proteomes" id="UP000000310"/>
    </source>
</evidence>
<evidence type="ECO:0008006" key="4">
    <source>
        <dbReference type="Google" id="ProtNLM"/>
    </source>
</evidence>
<sequence>MKYESNQTGWFFIAIMLAVVIVITTTYYYQLGNNPLPANVFQLLLFVFILILINFYKLKIRVDDTGINILYGIGLIHIKLQPDTITSIHAVKTSWLYGFGIRITFNGMLYNIQGRDAVRISYLQDGKLKTATLGSAEPEKLKAFLEKKYKVS</sequence>
<keyword evidence="3" id="KW-1185">Reference proteome</keyword>